<dbReference type="PROSITE" id="PS50110">
    <property type="entry name" value="RESPONSE_REGULATORY"/>
    <property type="match status" value="1"/>
</dbReference>
<name>D0L6V1_GORB4</name>
<organism evidence="8 9">
    <name type="scientific">Gordonia bronchialis (strain ATCC 25592 / DSM 43247 / BCRC 13721 / JCM 3198 / KCTC 3076 / NBRC 16047 / NCTC 10667)</name>
    <name type="common">Rhodococcus bronchialis</name>
    <dbReference type="NCBI Taxonomy" id="526226"/>
    <lineage>
        <taxon>Bacteria</taxon>
        <taxon>Bacillati</taxon>
        <taxon>Actinomycetota</taxon>
        <taxon>Actinomycetes</taxon>
        <taxon>Mycobacteriales</taxon>
        <taxon>Gordoniaceae</taxon>
        <taxon>Gordonia</taxon>
    </lineage>
</organism>
<evidence type="ECO:0000256" key="4">
    <source>
        <dbReference type="ARBA" id="ARBA00023163"/>
    </source>
</evidence>
<dbReference type="Gene3D" id="3.40.50.2300">
    <property type="match status" value="1"/>
</dbReference>
<dbReference type="EMBL" id="CP001802">
    <property type="protein sequence ID" value="ACY23661.1"/>
    <property type="molecule type" value="Genomic_DNA"/>
</dbReference>
<keyword evidence="9" id="KW-1185">Reference proteome</keyword>
<keyword evidence="3" id="KW-0238">DNA-binding</keyword>
<dbReference type="InterPro" id="IPR011006">
    <property type="entry name" value="CheY-like_superfamily"/>
</dbReference>
<dbReference type="SMART" id="SM00421">
    <property type="entry name" value="HTH_LUXR"/>
    <property type="match status" value="1"/>
</dbReference>
<evidence type="ECO:0000256" key="5">
    <source>
        <dbReference type="PROSITE-ProRule" id="PRU00169"/>
    </source>
</evidence>
<dbReference type="SUPFAM" id="SSF52172">
    <property type="entry name" value="CheY-like"/>
    <property type="match status" value="1"/>
</dbReference>
<dbReference type="HOGENOM" id="CLU_000445_90_10_11"/>
<dbReference type="SUPFAM" id="SSF46894">
    <property type="entry name" value="C-terminal effector domain of the bipartite response regulators"/>
    <property type="match status" value="1"/>
</dbReference>
<dbReference type="PRINTS" id="PR00038">
    <property type="entry name" value="HTHLUXR"/>
</dbReference>
<evidence type="ECO:0000256" key="2">
    <source>
        <dbReference type="ARBA" id="ARBA00023015"/>
    </source>
</evidence>
<keyword evidence="1 5" id="KW-0597">Phosphoprotein</keyword>
<keyword evidence="4" id="KW-0804">Transcription</keyword>
<dbReference type="Pfam" id="PF00072">
    <property type="entry name" value="Response_reg"/>
    <property type="match status" value="1"/>
</dbReference>
<keyword evidence="2" id="KW-0805">Transcription regulation</keyword>
<dbReference type="Proteomes" id="UP000001219">
    <property type="component" value="Chromosome"/>
</dbReference>
<sequence length="213" mass="22506">MTVRVVIADDQTVVREGLRSMLGLLDTLDVVGVAASGEEALELVDETEPDVLLTDLRMPGIGGVEAISRLVASGSSTRAVALTTYDDDATILAALSAGALGFLNKDADPETIEAALVSAAAGRSLLDEKALRALMSRGRSADDPPRRTPPDGLTEREVEVIALIAEGLSNQQIATRLVVSLSTVKTHINHILAKTACRDRAALVSYAFRHHLT</sequence>
<dbReference type="eggNOG" id="COG2197">
    <property type="taxonomic scope" value="Bacteria"/>
</dbReference>
<dbReference type="InterPro" id="IPR000792">
    <property type="entry name" value="Tscrpt_reg_LuxR_C"/>
</dbReference>
<dbReference type="InterPro" id="IPR001789">
    <property type="entry name" value="Sig_transdc_resp-reg_receiver"/>
</dbReference>
<dbReference type="PANTHER" id="PTHR43214:SF24">
    <property type="entry name" value="TRANSCRIPTIONAL REGULATORY PROTEIN NARL-RELATED"/>
    <property type="match status" value="1"/>
</dbReference>
<accession>D0L6V1</accession>
<evidence type="ECO:0000313" key="9">
    <source>
        <dbReference type="Proteomes" id="UP000001219"/>
    </source>
</evidence>
<protein>
    <submittedName>
        <fullName evidence="8">Response regulator receiver</fullName>
    </submittedName>
</protein>
<dbReference type="CDD" id="cd17535">
    <property type="entry name" value="REC_NarL-like"/>
    <property type="match status" value="1"/>
</dbReference>
<dbReference type="Pfam" id="PF00196">
    <property type="entry name" value="GerE"/>
    <property type="match status" value="1"/>
</dbReference>
<evidence type="ECO:0000259" key="7">
    <source>
        <dbReference type="PROSITE" id="PS50110"/>
    </source>
</evidence>
<gene>
    <name evidence="8" type="ordered locus">Gbro_4528</name>
</gene>
<reference evidence="8 9" key="2">
    <citation type="journal article" date="2010" name="Stand. Genomic Sci.">
        <title>Complete genome sequence of Gordonia bronchialis type strain (3410).</title>
        <authorList>
            <person name="Ivanova N."/>
            <person name="Sikorski J."/>
            <person name="Jando M."/>
            <person name="Lapidus A."/>
            <person name="Nolan M."/>
            <person name="Lucas S."/>
            <person name="Del Rio T.G."/>
            <person name="Tice H."/>
            <person name="Copeland A."/>
            <person name="Cheng J.F."/>
            <person name="Chen F."/>
            <person name="Bruce D."/>
            <person name="Goodwin L."/>
            <person name="Pitluck S."/>
            <person name="Mavromatis K."/>
            <person name="Ovchinnikova G."/>
            <person name="Pati A."/>
            <person name="Chen A."/>
            <person name="Palaniappan K."/>
            <person name="Land M."/>
            <person name="Hauser L."/>
            <person name="Chang Y.J."/>
            <person name="Jeffries C.D."/>
            <person name="Chain P."/>
            <person name="Saunders E."/>
            <person name="Han C."/>
            <person name="Detter J.C."/>
            <person name="Brettin T."/>
            <person name="Rohde M."/>
            <person name="Goker M."/>
            <person name="Bristow J."/>
            <person name="Eisen J.A."/>
            <person name="Markowitz V."/>
            <person name="Hugenholtz P."/>
            <person name="Klenk H.P."/>
            <person name="Kyrpides N.C."/>
        </authorList>
    </citation>
    <scope>NUCLEOTIDE SEQUENCE [LARGE SCALE GENOMIC DNA]</scope>
    <source>
        <strain evidence="9">ATCC 25592 / DSM 43247 / BCRC 13721 / JCM 3198 / KCTC 3076 / NBRC 16047 / NCTC 10667</strain>
    </source>
</reference>
<dbReference type="PROSITE" id="PS50043">
    <property type="entry name" value="HTH_LUXR_2"/>
    <property type="match status" value="1"/>
</dbReference>
<evidence type="ECO:0000256" key="3">
    <source>
        <dbReference type="ARBA" id="ARBA00023125"/>
    </source>
</evidence>
<dbReference type="InterPro" id="IPR058245">
    <property type="entry name" value="NreC/VraR/RcsB-like_REC"/>
</dbReference>
<dbReference type="KEGG" id="gbr:Gbro_4528"/>
<proteinExistence type="predicted"/>
<evidence type="ECO:0000259" key="6">
    <source>
        <dbReference type="PROSITE" id="PS50043"/>
    </source>
</evidence>
<evidence type="ECO:0000313" key="8">
    <source>
        <dbReference type="EMBL" id="ACY23661.1"/>
    </source>
</evidence>
<dbReference type="CDD" id="cd06170">
    <property type="entry name" value="LuxR_C_like"/>
    <property type="match status" value="1"/>
</dbReference>
<dbReference type="PANTHER" id="PTHR43214">
    <property type="entry name" value="TWO-COMPONENT RESPONSE REGULATOR"/>
    <property type="match status" value="1"/>
</dbReference>
<reference evidence="9" key="1">
    <citation type="submission" date="2009-10" db="EMBL/GenBank/DDBJ databases">
        <title>The complete chromosome of Gordonia bronchialis DSM 43247.</title>
        <authorList>
            <consortium name="US DOE Joint Genome Institute (JGI-PGF)"/>
            <person name="Lucas S."/>
            <person name="Copeland A."/>
            <person name="Lapidus A."/>
            <person name="Glavina del Rio T."/>
            <person name="Dalin E."/>
            <person name="Tice H."/>
            <person name="Bruce D."/>
            <person name="Goodwin L."/>
            <person name="Pitluck S."/>
            <person name="Kyrpides N."/>
            <person name="Mavromatis K."/>
            <person name="Ivanova N."/>
            <person name="Ovchinnikova G."/>
            <person name="Saunders E."/>
            <person name="Brettin T."/>
            <person name="Detter J.C."/>
            <person name="Han C."/>
            <person name="Larimer F."/>
            <person name="Land M."/>
            <person name="Hauser L."/>
            <person name="Markowitz V."/>
            <person name="Cheng J.-F."/>
            <person name="Hugenholtz P."/>
            <person name="Woyke T."/>
            <person name="Wu D."/>
            <person name="Jando M."/>
            <person name="Schneider S."/>
            <person name="Goeker M."/>
            <person name="Klenk H.-P."/>
            <person name="Eisen J.A."/>
        </authorList>
    </citation>
    <scope>NUCLEOTIDE SEQUENCE [LARGE SCALE GENOMIC DNA]</scope>
    <source>
        <strain evidence="9">ATCC 25592 / DSM 43247 / BCRC 13721 / JCM 3198 / KCTC 3076 / NBRC 16047 / NCTC 10667</strain>
    </source>
</reference>
<dbReference type="SMART" id="SM00448">
    <property type="entry name" value="REC"/>
    <property type="match status" value="1"/>
</dbReference>
<dbReference type="GO" id="GO:0006355">
    <property type="term" value="P:regulation of DNA-templated transcription"/>
    <property type="evidence" value="ECO:0007669"/>
    <property type="project" value="InterPro"/>
</dbReference>
<evidence type="ECO:0000256" key="1">
    <source>
        <dbReference type="ARBA" id="ARBA00022553"/>
    </source>
</evidence>
<dbReference type="PROSITE" id="PS00622">
    <property type="entry name" value="HTH_LUXR_1"/>
    <property type="match status" value="1"/>
</dbReference>
<dbReference type="OrthoDB" id="9808843at2"/>
<dbReference type="GO" id="GO:0000160">
    <property type="term" value="P:phosphorelay signal transduction system"/>
    <property type="evidence" value="ECO:0007669"/>
    <property type="project" value="InterPro"/>
</dbReference>
<dbReference type="STRING" id="526226.Gbro_4528"/>
<dbReference type="InterPro" id="IPR039420">
    <property type="entry name" value="WalR-like"/>
</dbReference>
<feature type="modified residue" description="4-aspartylphosphate" evidence="5">
    <location>
        <position position="55"/>
    </location>
</feature>
<dbReference type="GO" id="GO:0003677">
    <property type="term" value="F:DNA binding"/>
    <property type="evidence" value="ECO:0007669"/>
    <property type="project" value="UniProtKB-KW"/>
</dbReference>
<dbReference type="AlphaFoldDB" id="D0L6V1"/>
<feature type="domain" description="Response regulatory" evidence="7">
    <location>
        <begin position="4"/>
        <end position="120"/>
    </location>
</feature>
<dbReference type="RefSeq" id="WP_012836146.1">
    <property type="nucleotide sequence ID" value="NC_013441.1"/>
</dbReference>
<dbReference type="InterPro" id="IPR016032">
    <property type="entry name" value="Sig_transdc_resp-reg_C-effctor"/>
</dbReference>
<feature type="domain" description="HTH luxR-type" evidence="6">
    <location>
        <begin position="146"/>
        <end position="211"/>
    </location>
</feature>